<dbReference type="GO" id="GO:0004185">
    <property type="term" value="F:serine-type carboxypeptidase activity"/>
    <property type="evidence" value="ECO:0007669"/>
    <property type="project" value="InterPro"/>
</dbReference>
<reference evidence="2 3" key="1">
    <citation type="submission" date="2023-10" db="EMBL/GenBank/DDBJ databases">
        <title>Genome-Wide Identification Analysis in wild type Solanum Pinnatisectum Reveals Some Genes Defensing Phytophthora Infestans.</title>
        <authorList>
            <person name="Sun C."/>
        </authorList>
    </citation>
    <scope>NUCLEOTIDE SEQUENCE [LARGE SCALE GENOMIC DNA]</scope>
    <source>
        <strain evidence="2">LQN</strain>
        <tissue evidence="2">Leaf</tissue>
    </source>
</reference>
<organism evidence="2 3">
    <name type="scientific">Solanum pinnatisectum</name>
    <name type="common">tansyleaf nightshade</name>
    <dbReference type="NCBI Taxonomy" id="50273"/>
    <lineage>
        <taxon>Eukaryota</taxon>
        <taxon>Viridiplantae</taxon>
        <taxon>Streptophyta</taxon>
        <taxon>Embryophyta</taxon>
        <taxon>Tracheophyta</taxon>
        <taxon>Spermatophyta</taxon>
        <taxon>Magnoliopsida</taxon>
        <taxon>eudicotyledons</taxon>
        <taxon>Gunneridae</taxon>
        <taxon>Pentapetalae</taxon>
        <taxon>asterids</taxon>
        <taxon>lamiids</taxon>
        <taxon>Solanales</taxon>
        <taxon>Solanaceae</taxon>
        <taxon>Solanoideae</taxon>
        <taxon>Solaneae</taxon>
        <taxon>Solanum</taxon>
    </lineage>
</organism>
<dbReference type="Pfam" id="PF00450">
    <property type="entry name" value="Peptidase_S10"/>
    <property type="match status" value="2"/>
</dbReference>
<dbReference type="GO" id="GO:0016747">
    <property type="term" value="F:acyltransferase activity, transferring groups other than amino-acyl groups"/>
    <property type="evidence" value="ECO:0007669"/>
    <property type="project" value="TreeGrafter"/>
</dbReference>
<sequence length="229" mass="26102">MTLLFQWLSDRPKYISNPFYMSGNSYAGKMIPVVAQLISNGNTAGKEPFVNLQGYLIGSPGTFRPQEDNYQILFSYGMGLISDELYKVKRIYKYTDPNNKGCANDFRIFKQVIIIVLQIIGSWVQCNKISSVGSPPNYTLTVDNVVPYHANLSTKGYRSLIDIGDHDYAVHFQSTQKWIKSLNYSIVDDWRPWNVNNQVAGYTRSHSNKMTFATVKESGPEECFGMFKR</sequence>
<dbReference type="InterPro" id="IPR001563">
    <property type="entry name" value="Peptidase_S10"/>
</dbReference>
<dbReference type="PANTHER" id="PTHR11802:SF389">
    <property type="entry name" value="1-O-ACYLGLUCOSE:ANTHOCYANIN-O-ACYLTRANSFERASE"/>
    <property type="match status" value="1"/>
</dbReference>
<dbReference type="SUPFAM" id="SSF53474">
    <property type="entry name" value="alpha/beta-Hydrolases"/>
    <property type="match status" value="1"/>
</dbReference>
<name>A0AAV9LBU5_9SOLN</name>
<evidence type="ECO:0000313" key="2">
    <source>
        <dbReference type="EMBL" id="KAK4722777.1"/>
    </source>
</evidence>
<dbReference type="Proteomes" id="UP001311915">
    <property type="component" value="Unassembled WGS sequence"/>
</dbReference>
<proteinExistence type="inferred from homology"/>
<accession>A0AAV9LBU5</accession>
<comment type="caution">
    <text evidence="2">The sequence shown here is derived from an EMBL/GenBank/DDBJ whole genome shotgun (WGS) entry which is preliminary data.</text>
</comment>
<dbReference type="AlphaFoldDB" id="A0AAV9LBU5"/>
<dbReference type="InterPro" id="IPR029058">
    <property type="entry name" value="AB_hydrolase_fold"/>
</dbReference>
<gene>
    <name evidence="2" type="ORF">R3W88_013010</name>
</gene>
<keyword evidence="3" id="KW-1185">Reference proteome</keyword>
<comment type="similarity">
    <text evidence="1">Belongs to the peptidase S10 family.</text>
</comment>
<dbReference type="GO" id="GO:0006508">
    <property type="term" value="P:proteolysis"/>
    <property type="evidence" value="ECO:0007669"/>
    <property type="project" value="InterPro"/>
</dbReference>
<dbReference type="EMBL" id="JAWPEI010000007">
    <property type="protein sequence ID" value="KAK4722777.1"/>
    <property type="molecule type" value="Genomic_DNA"/>
</dbReference>
<evidence type="ECO:0000256" key="1">
    <source>
        <dbReference type="ARBA" id="ARBA00009431"/>
    </source>
</evidence>
<dbReference type="GO" id="GO:0019748">
    <property type="term" value="P:secondary metabolic process"/>
    <property type="evidence" value="ECO:0007669"/>
    <property type="project" value="TreeGrafter"/>
</dbReference>
<protein>
    <recommendedName>
        <fullName evidence="4">Serine carboxypeptidase</fullName>
    </recommendedName>
</protein>
<dbReference type="PANTHER" id="PTHR11802">
    <property type="entry name" value="SERINE PROTEASE FAMILY S10 SERINE CARBOXYPEPTIDASE"/>
    <property type="match status" value="1"/>
</dbReference>
<evidence type="ECO:0000313" key="3">
    <source>
        <dbReference type="Proteomes" id="UP001311915"/>
    </source>
</evidence>
<dbReference type="Gene3D" id="3.40.50.1820">
    <property type="entry name" value="alpha/beta hydrolase"/>
    <property type="match status" value="2"/>
</dbReference>
<evidence type="ECO:0008006" key="4">
    <source>
        <dbReference type="Google" id="ProtNLM"/>
    </source>
</evidence>
<dbReference type="PRINTS" id="PR00724">
    <property type="entry name" value="CRBOXYPTASEC"/>
</dbReference>